<dbReference type="HOGENOM" id="CLU_142714_0_0_4"/>
<gene>
    <name evidence="2" type="ORF">OFAG_00497</name>
</gene>
<dbReference type="EMBL" id="ACDP02000026">
    <property type="protein sequence ID" value="EEO27344.1"/>
    <property type="molecule type" value="Genomic_DNA"/>
</dbReference>
<keyword evidence="3" id="KW-1185">Reference proteome</keyword>
<keyword evidence="1" id="KW-0732">Signal</keyword>
<feature type="signal peptide" evidence="1">
    <location>
        <begin position="1"/>
        <end position="21"/>
    </location>
</feature>
<protein>
    <recommendedName>
        <fullName evidence="4">Lipoprotein</fullName>
    </recommendedName>
</protein>
<name>C3X2A8_9BURK</name>
<dbReference type="AlphaFoldDB" id="C3X2A8"/>
<organism evidence="2 3">
    <name type="scientific">Oxalobacter paraformigenes</name>
    <dbReference type="NCBI Taxonomy" id="556268"/>
    <lineage>
        <taxon>Bacteria</taxon>
        <taxon>Pseudomonadati</taxon>
        <taxon>Pseudomonadota</taxon>
        <taxon>Betaproteobacteria</taxon>
        <taxon>Burkholderiales</taxon>
        <taxon>Oxalobacteraceae</taxon>
        <taxon>Oxalobacter</taxon>
    </lineage>
</organism>
<evidence type="ECO:0000256" key="1">
    <source>
        <dbReference type="SAM" id="SignalP"/>
    </source>
</evidence>
<dbReference type="PROSITE" id="PS51257">
    <property type="entry name" value="PROKAR_LIPOPROTEIN"/>
    <property type="match status" value="1"/>
</dbReference>
<sequence length="154" mass="16266">MNTKLVTLTLAGLIACGSAFAGDYATALGECLYKNATSEDKTTLTQWAFVTLGKTSAAKSIAAIPAAKTQEVDQKTKSLLVRLTTSTCSKEALQVALHEPSTGLQDAVSSMSSQMIRDQIRAQAKNVLSSSLLSPNTGTQTNRGSDLLKNLLKK</sequence>
<evidence type="ECO:0008006" key="4">
    <source>
        <dbReference type="Google" id="ProtNLM"/>
    </source>
</evidence>
<dbReference type="Proteomes" id="UP000003973">
    <property type="component" value="Unassembled WGS sequence"/>
</dbReference>
<dbReference type="RefSeq" id="WP_005876266.1">
    <property type="nucleotide sequence ID" value="NZ_CABMNL010000001.1"/>
</dbReference>
<proteinExistence type="predicted"/>
<comment type="caution">
    <text evidence="2">The sequence shown here is derived from an EMBL/GenBank/DDBJ whole genome shotgun (WGS) entry which is preliminary data.</text>
</comment>
<evidence type="ECO:0000313" key="3">
    <source>
        <dbReference type="Proteomes" id="UP000003973"/>
    </source>
</evidence>
<evidence type="ECO:0000313" key="2">
    <source>
        <dbReference type="EMBL" id="EEO27344.1"/>
    </source>
</evidence>
<accession>C3X2A8</accession>
<feature type="chain" id="PRO_5002934016" description="Lipoprotein" evidence="1">
    <location>
        <begin position="22"/>
        <end position="154"/>
    </location>
</feature>
<reference evidence="2" key="1">
    <citation type="submission" date="2011-10" db="EMBL/GenBank/DDBJ databases">
        <title>The Genome Sequence of Oxalobacter formigenes HOxBLS.</title>
        <authorList>
            <consortium name="The Broad Institute Genome Sequencing Platform"/>
            <person name="Earl A."/>
            <person name="Ward D."/>
            <person name="Feldgarden M."/>
            <person name="Gevers D."/>
            <person name="Allison M.J."/>
            <person name="Humphrey S."/>
            <person name="Young S.K."/>
            <person name="Zeng Q."/>
            <person name="Gargeya S."/>
            <person name="Fitzgerald M."/>
            <person name="Haas B."/>
            <person name="Abouelleil A."/>
            <person name="Alvarado L."/>
            <person name="Arachchi H.M."/>
            <person name="Berlin A."/>
            <person name="Brown A."/>
            <person name="Chapman S.B."/>
            <person name="Chen Z."/>
            <person name="Dunbar C."/>
            <person name="Freedman E."/>
            <person name="Gearin G."/>
            <person name="Goldberg J."/>
            <person name="Griggs A."/>
            <person name="Gujja S."/>
            <person name="Heiman D."/>
            <person name="Howarth C."/>
            <person name="Larson L."/>
            <person name="Lui A."/>
            <person name="MacDonald P.J.P."/>
            <person name="Montmayeur A."/>
            <person name="Murphy C."/>
            <person name="Neiman D."/>
            <person name="Pearson M."/>
            <person name="Priest M."/>
            <person name="Roberts A."/>
            <person name="Saif S."/>
            <person name="Shea T."/>
            <person name="Shenoy N."/>
            <person name="Sisk P."/>
            <person name="Stolte C."/>
            <person name="Sykes S."/>
            <person name="Wortman J."/>
            <person name="Nusbaum C."/>
            <person name="Birren B."/>
        </authorList>
    </citation>
    <scope>NUCLEOTIDE SEQUENCE [LARGE SCALE GENOMIC DNA]</scope>
    <source>
        <strain evidence="2">HOxBLS</strain>
    </source>
</reference>